<accession>A0A0S4JJZ4</accession>
<reference evidence="4" key="1">
    <citation type="submission" date="2015-09" db="EMBL/GenBank/DDBJ databases">
        <authorList>
            <consortium name="Pathogen Informatics"/>
        </authorList>
    </citation>
    <scope>NUCLEOTIDE SEQUENCE [LARGE SCALE GENOMIC DNA]</scope>
    <source>
        <strain evidence="4">Lake Konstanz</strain>
    </source>
</reference>
<organism evidence="3 4">
    <name type="scientific">Bodo saltans</name>
    <name type="common">Flagellated protozoan</name>
    <dbReference type="NCBI Taxonomy" id="75058"/>
    <lineage>
        <taxon>Eukaryota</taxon>
        <taxon>Discoba</taxon>
        <taxon>Euglenozoa</taxon>
        <taxon>Kinetoplastea</taxon>
        <taxon>Metakinetoplastina</taxon>
        <taxon>Eubodonida</taxon>
        <taxon>Bodonidae</taxon>
        <taxon>Bodo</taxon>
    </lineage>
</organism>
<dbReference type="OrthoDB" id="250544at2759"/>
<dbReference type="EMBL" id="CYKH01001975">
    <property type="protein sequence ID" value="CUG91839.1"/>
    <property type="molecule type" value="Genomic_DNA"/>
</dbReference>
<proteinExistence type="predicted"/>
<feature type="compositionally biased region" description="Low complexity" evidence="2">
    <location>
        <begin position="555"/>
        <end position="564"/>
    </location>
</feature>
<dbReference type="VEuPathDB" id="TriTrypDB:BSAL_34390"/>
<evidence type="ECO:0000256" key="2">
    <source>
        <dbReference type="SAM" id="MobiDB-lite"/>
    </source>
</evidence>
<dbReference type="Proteomes" id="UP000051952">
    <property type="component" value="Unassembled WGS sequence"/>
</dbReference>
<evidence type="ECO:0000313" key="4">
    <source>
        <dbReference type="Proteomes" id="UP000051952"/>
    </source>
</evidence>
<feature type="region of interest" description="Disordered" evidence="2">
    <location>
        <begin position="1"/>
        <end position="28"/>
    </location>
</feature>
<protein>
    <submittedName>
        <fullName evidence="3">Uncharacterized protein</fullName>
    </submittedName>
</protein>
<gene>
    <name evidence="3" type="ORF">BSAL_34390</name>
</gene>
<dbReference type="AlphaFoldDB" id="A0A0S4JJZ4"/>
<dbReference type="SUPFAM" id="SSF57997">
    <property type="entry name" value="Tropomyosin"/>
    <property type="match status" value="1"/>
</dbReference>
<sequence>MVKQQLSSVDNALQSATTESGQWTRRMDDQSRELQRVIQLSKEHELTVRDLQTSLATTQSKLQEVNSLWHGAQTRAEHAEQRLSMVDASKDDQSAKFEEACTAMRRNYEQTIARMEETQRQTEEKVANCERDVVRREQETHELNAVLGRSRGDVERLQEKLQDAEKALIRGRTDTDKLKREIALLEERCDSESSNQEDLTKKQAETVRSLNNKLRDLEDSSTAQSQEHNRKLHACQSEISRLTRELQASEAARQALESQVTLLRDDAGLQYQLTRTLREKADLEQRVVELERVNESIRHQVTTFTTELQNDPVVKNARVSAQQVTELTAKVEALGTTIVDREETIRRLRVEMRRYQDELLGAQESQRNLKDLSDDHTRLKQELIESRRTSAMALGTRDADGDNRTVEALQEADLWRQRAKQLEASLRTTLDECEAARSHEADAMHALEALKSEKRSLTDVNNLLKAQLKQSYSDAAAVAQSHAIVAPVLGAVAPNTIAHALAVDKVAADQQNKLAQLESTVAQLREHISTRSRTSASLARRSLSKPTLSSEARSKSTSHGSSGSVENRGISVVGSNQQFIRRRGTNTIRHYGEFPSH</sequence>
<feature type="compositionally biased region" description="Low complexity" evidence="2">
    <location>
        <begin position="531"/>
        <end position="541"/>
    </location>
</feature>
<keyword evidence="4" id="KW-1185">Reference proteome</keyword>
<name>A0A0S4JJZ4_BODSA</name>
<feature type="compositionally biased region" description="Polar residues" evidence="2">
    <location>
        <begin position="1"/>
        <end position="23"/>
    </location>
</feature>
<keyword evidence="1" id="KW-0175">Coiled coil</keyword>
<feature type="coiled-coil region" evidence="1">
    <location>
        <begin position="338"/>
        <end position="389"/>
    </location>
</feature>
<feature type="region of interest" description="Disordered" evidence="2">
    <location>
        <begin position="528"/>
        <end position="597"/>
    </location>
</feature>
<evidence type="ECO:0000313" key="3">
    <source>
        <dbReference type="EMBL" id="CUG91839.1"/>
    </source>
</evidence>
<feature type="region of interest" description="Disordered" evidence="2">
    <location>
        <begin position="211"/>
        <end position="231"/>
    </location>
</feature>
<dbReference type="OMA" id="KVANCER"/>
<evidence type="ECO:0000256" key="1">
    <source>
        <dbReference type="SAM" id="Coils"/>
    </source>
</evidence>